<comment type="caution">
    <text evidence="3">The sequence shown here is derived from an EMBL/GenBank/DDBJ whole genome shotgun (WGS) entry which is preliminary data.</text>
</comment>
<dbReference type="Pfam" id="PF03969">
    <property type="entry name" value="AFG1_ATPase"/>
    <property type="match status" value="1"/>
</dbReference>
<evidence type="ECO:0000313" key="4">
    <source>
        <dbReference type="Proteomes" id="UP000523795"/>
    </source>
</evidence>
<evidence type="ECO:0000256" key="1">
    <source>
        <dbReference type="ARBA" id="ARBA00022741"/>
    </source>
</evidence>
<accession>A0ABX1JTE7</accession>
<keyword evidence="4" id="KW-1185">Reference proteome</keyword>
<name>A0ABX1JTE7_9MICC</name>
<protein>
    <submittedName>
        <fullName evidence="3">Cell division protein ZapE</fullName>
    </submittedName>
</protein>
<evidence type="ECO:0000256" key="2">
    <source>
        <dbReference type="ARBA" id="ARBA00022840"/>
    </source>
</evidence>
<gene>
    <name evidence="3" type="ORF">HER39_15960</name>
</gene>
<dbReference type="EMBL" id="JAAZSR010000381">
    <property type="protein sequence ID" value="NKX52034.1"/>
    <property type="molecule type" value="Genomic_DNA"/>
</dbReference>
<organism evidence="3 4">
    <name type="scientific">Arthrobacter deserti</name>
    <dbReference type="NCBI Taxonomy" id="1742687"/>
    <lineage>
        <taxon>Bacteria</taxon>
        <taxon>Bacillati</taxon>
        <taxon>Actinomycetota</taxon>
        <taxon>Actinomycetes</taxon>
        <taxon>Micrococcales</taxon>
        <taxon>Micrococcaceae</taxon>
        <taxon>Arthrobacter</taxon>
    </lineage>
</organism>
<keyword evidence="3" id="KW-0132">Cell division</keyword>
<feature type="non-terminal residue" evidence="3">
    <location>
        <position position="53"/>
    </location>
</feature>
<sequence length="53" mass="5924">LAWAGRFGRWFITGVPDFAEADPQAQQRFIAVLDILCDADIQLFLVSGLDREA</sequence>
<reference evidence="3 4" key="1">
    <citation type="submission" date="2020-04" db="EMBL/GenBank/DDBJ databases">
        <authorList>
            <person name="Liu S."/>
        </authorList>
    </citation>
    <scope>NUCLEOTIDE SEQUENCE [LARGE SCALE GENOMIC DNA]</scope>
    <source>
        <strain evidence="3 4">CGMCC 1.15091</strain>
    </source>
</reference>
<evidence type="ECO:0000313" key="3">
    <source>
        <dbReference type="EMBL" id="NKX52034.1"/>
    </source>
</evidence>
<proteinExistence type="predicted"/>
<dbReference type="Proteomes" id="UP000523795">
    <property type="component" value="Unassembled WGS sequence"/>
</dbReference>
<keyword evidence="1" id="KW-0547">Nucleotide-binding</keyword>
<dbReference type="InterPro" id="IPR005654">
    <property type="entry name" value="ATPase_AFG1-like"/>
</dbReference>
<dbReference type="GO" id="GO:0051301">
    <property type="term" value="P:cell division"/>
    <property type="evidence" value="ECO:0007669"/>
    <property type="project" value="UniProtKB-KW"/>
</dbReference>
<feature type="non-terminal residue" evidence="3">
    <location>
        <position position="1"/>
    </location>
</feature>
<keyword evidence="2" id="KW-0067">ATP-binding</keyword>
<keyword evidence="3" id="KW-0131">Cell cycle</keyword>